<feature type="compositionally biased region" description="Polar residues" evidence="1">
    <location>
        <begin position="54"/>
        <end position="64"/>
    </location>
</feature>
<name>A0A1Y2EZ52_PROLT</name>
<organism evidence="2 3">
    <name type="scientific">Protomyces lactucae-debilis</name>
    <dbReference type="NCBI Taxonomy" id="2754530"/>
    <lineage>
        <taxon>Eukaryota</taxon>
        <taxon>Fungi</taxon>
        <taxon>Dikarya</taxon>
        <taxon>Ascomycota</taxon>
        <taxon>Taphrinomycotina</taxon>
        <taxon>Taphrinomycetes</taxon>
        <taxon>Taphrinales</taxon>
        <taxon>Protomycetaceae</taxon>
        <taxon>Protomyces</taxon>
    </lineage>
</organism>
<dbReference type="GeneID" id="63782829"/>
<gene>
    <name evidence="2" type="ORF">BCR37DRAFT_166414</name>
</gene>
<feature type="region of interest" description="Disordered" evidence="1">
    <location>
        <begin position="1"/>
        <end position="20"/>
    </location>
</feature>
<feature type="compositionally biased region" description="Low complexity" evidence="1">
    <location>
        <begin position="66"/>
        <end position="92"/>
    </location>
</feature>
<dbReference type="Proteomes" id="UP000193685">
    <property type="component" value="Unassembled WGS sequence"/>
</dbReference>
<comment type="caution">
    <text evidence="2">The sequence shown here is derived from an EMBL/GenBank/DDBJ whole genome shotgun (WGS) entry which is preliminary data.</text>
</comment>
<dbReference type="EMBL" id="MCFI01000023">
    <property type="protein sequence ID" value="ORY76396.1"/>
    <property type="molecule type" value="Genomic_DNA"/>
</dbReference>
<accession>A0A1Y2EZ52</accession>
<feature type="region of interest" description="Disordered" evidence="1">
    <location>
        <begin position="237"/>
        <end position="257"/>
    </location>
</feature>
<sequence length="396" mass="42113">MMVMHAKSESLSVPSPVKGHRHRRSAAISLDWRNVQLPPILDTAMLSSSAPVNIPSPAQASQPAMTFASTPADASPSSARTPCSSSSVSECSLGDHASEARPALSTQVSSAASPRKRVSFLDDVQEIPGAVEEGDTWLRPEDYTWPLMPAGPSTLNNDPLAPSIDLAPAAPTQIPGSPVLLHRKKRSSFLQTTKNVLSRRPSKSVSKKQRVHLERDNEVAPQAPLIDLDAALGPAPSLRHKRSGSLGHLPPSPVKLPGKGLGIQFTSGGMSHKRADSAPADLFFSFTPRPSTPDSRKRKMSAIVEHPGSSGSAVSTPIAAAGVVEVRMDYQFPSKPVEASLVMMGEPGDMVDSRTSVQKTRPVSALSQVMALPASPPISPPAKRKGWKGYLHRLLH</sequence>
<feature type="region of interest" description="Disordered" evidence="1">
    <location>
        <begin position="54"/>
        <end position="110"/>
    </location>
</feature>
<evidence type="ECO:0000256" key="1">
    <source>
        <dbReference type="SAM" id="MobiDB-lite"/>
    </source>
</evidence>
<evidence type="ECO:0000313" key="3">
    <source>
        <dbReference type="Proteomes" id="UP000193685"/>
    </source>
</evidence>
<feature type="compositionally biased region" description="Basic residues" evidence="1">
    <location>
        <begin position="200"/>
        <end position="210"/>
    </location>
</feature>
<keyword evidence="3" id="KW-1185">Reference proteome</keyword>
<dbReference type="RefSeq" id="XP_040722659.1">
    <property type="nucleotide sequence ID" value="XM_040866230.1"/>
</dbReference>
<feature type="region of interest" description="Disordered" evidence="1">
    <location>
        <begin position="195"/>
        <end position="215"/>
    </location>
</feature>
<reference evidence="2 3" key="1">
    <citation type="submission" date="2016-07" db="EMBL/GenBank/DDBJ databases">
        <title>Pervasive Adenine N6-methylation of Active Genes in Fungi.</title>
        <authorList>
            <consortium name="DOE Joint Genome Institute"/>
            <person name="Mondo S.J."/>
            <person name="Dannebaum R.O."/>
            <person name="Kuo R.C."/>
            <person name="Labutti K."/>
            <person name="Haridas S."/>
            <person name="Kuo A."/>
            <person name="Salamov A."/>
            <person name="Ahrendt S.R."/>
            <person name="Lipzen A."/>
            <person name="Sullivan W."/>
            <person name="Andreopoulos W.B."/>
            <person name="Clum A."/>
            <person name="Lindquist E."/>
            <person name="Daum C."/>
            <person name="Ramamoorthy G.K."/>
            <person name="Gryganskyi A."/>
            <person name="Culley D."/>
            <person name="Magnuson J.K."/>
            <person name="James T.Y."/>
            <person name="O'Malley M.A."/>
            <person name="Stajich J.E."/>
            <person name="Spatafora J.W."/>
            <person name="Visel A."/>
            <person name="Grigoriev I.V."/>
        </authorList>
    </citation>
    <scope>NUCLEOTIDE SEQUENCE [LARGE SCALE GENOMIC DNA]</scope>
    <source>
        <strain evidence="2 3">12-1054</strain>
    </source>
</reference>
<proteinExistence type="predicted"/>
<evidence type="ECO:0000313" key="2">
    <source>
        <dbReference type="EMBL" id="ORY76396.1"/>
    </source>
</evidence>
<protein>
    <submittedName>
        <fullName evidence="2">Uncharacterized protein</fullName>
    </submittedName>
</protein>
<dbReference type="AlphaFoldDB" id="A0A1Y2EZ52"/>